<organism evidence="1 2">
    <name type="scientific">Cichorium intybus</name>
    <name type="common">Chicory</name>
    <dbReference type="NCBI Taxonomy" id="13427"/>
    <lineage>
        <taxon>Eukaryota</taxon>
        <taxon>Viridiplantae</taxon>
        <taxon>Streptophyta</taxon>
        <taxon>Embryophyta</taxon>
        <taxon>Tracheophyta</taxon>
        <taxon>Spermatophyta</taxon>
        <taxon>Magnoliopsida</taxon>
        <taxon>eudicotyledons</taxon>
        <taxon>Gunneridae</taxon>
        <taxon>Pentapetalae</taxon>
        <taxon>asterids</taxon>
        <taxon>campanulids</taxon>
        <taxon>Asterales</taxon>
        <taxon>Asteraceae</taxon>
        <taxon>Cichorioideae</taxon>
        <taxon>Cichorieae</taxon>
        <taxon>Cichoriinae</taxon>
        <taxon>Cichorium</taxon>
    </lineage>
</organism>
<evidence type="ECO:0000313" key="1">
    <source>
        <dbReference type="EMBL" id="KAI3720522.1"/>
    </source>
</evidence>
<protein>
    <submittedName>
        <fullName evidence="1">Uncharacterized protein</fullName>
    </submittedName>
</protein>
<accession>A0ACB9BEM5</accession>
<gene>
    <name evidence="1" type="ORF">L2E82_31509</name>
</gene>
<reference evidence="1 2" key="2">
    <citation type="journal article" date="2022" name="Mol. Ecol. Resour.">
        <title>The genomes of chicory, endive, great burdock and yacon provide insights into Asteraceae paleo-polyploidization history and plant inulin production.</title>
        <authorList>
            <person name="Fan W."/>
            <person name="Wang S."/>
            <person name="Wang H."/>
            <person name="Wang A."/>
            <person name="Jiang F."/>
            <person name="Liu H."/>
            <person name="Zhao H."/>
            <person name="Xu D."/>
            <person name="Zhang Y."/>
        </authorList>
    </citation>
    <scope>NUCLEOTIDE SEQUENCE [LARGE SCALE GENOMIC DNA]</scope>
    <source>
        <strain evidence="2">cv. Punajuju</strain>
        <tissue evidence="1">Leaves</tissue>
    </source>
</reference>
<dbReference type="Proteomes" id="UP001055811">
    <property type="component" value="Linkage Group LG06"/>
</dbReference>
<proteinExistence type="predicted"/>
<sequence>MDELPVKSLPVGFRFRPTDEELINHYLRLKINGNDNKVRCIREIDVCSKEPWDLPGLSVIKSIDDEWFFFCPKDRKYQNGQRLNRATAAGYWKATGKDRLIKTTRGRNVIGKKKTLVFYIGRAPRGERTHWVIHEYCATEEELNGTHPGQTPFVICRLFKKDDDDDDPGVRSSPSEAAATPAMASANEVIAWQTNTEYQPPDTDTGLEEALQGFHNDNADLDLKILSPVLPSMQLDLDSHQELLFLDTILKGPEQIPFEDSFGCYYKPEENESKMVQGQHLGHSGFTFSSSGSNIHMGHEEAAVSQMKEESSSQSDYGTTGIKIRSRQLQHPTNTTNTQQGTAHRRIRLQTKLLHPSHSQAKEPSSSFILTMHMLKLLVVMGLCAGVVSFWKALTFSTFSGY</sequence>
<dbReference type="EMBL" id="CM042014">
    <property type="protein sequence ID" value="KAI3720522.1"/>
    <property type="molecule type" value="Genomic_DNA"/>
</dbReference>
<comment type="caution">
    <text evidence="1">The sequence shown here is derived from an EMBL/GenBank/DDBJ whole genome shotgun (WGS) entry which is preliminary data.</text>
</comment>
<evidence type="ECO:0000313" key="2">
    <source>
        <dbReference type="Proteomes" id="UP001055811"/>
    </source>
</evidence>
<keyword evidence="2" id="KW-1185">Reference proteome</keyword>
<name>A0ACB9BEM5_CICIN</name>
<reference evidence="2" key="1">
    <citation type="journal article" date="2022" name="Mol. Ecol. Resour.">
        <title>The genomes of chicory, endive, great burdock and yacon provide insights into Asteraceae palaeo-polyploidization history and plant inulin production.</title>
        <authorList>
            <person name="Fan W."/>
            <person name="Wang S."/>
            <person name="Wang H."/>
            <person name="Wang A."/>
            <person name="Jiang F."/>
            <person name="Liu H."/>
            <person name="Zhao H."/>
            <person name="Xu D."/>
            <person name="Zhang Y."/>
        </authorList>
    </citation>
    <scope>NUCLEOTIDE SEQUENCE [LARGE SCALE GENOMIC DNA]</scope>
    <source>
        <strain evidence="2">cv. Punajuju</strain>
    </source>
</reference>